<reference evidence="1" key="2">
    <citation type="submission" date="2025-09" db="UniProtKB">
        <authorList>
            <consortium name="Ensembl"/>
        </authorList>
    </citation>
    <scope>IDENTIFICATION</scope>
</reference>
<dbReference type="Ensembl" id="ENSCWAT00000016778.1">
    <property type="protein sequence ID" value="ENSCWAP00000015463.1"/>
    <property type="gene ID" value="ENSCWAG00000012007.1"/>
</dbReference>
<dbReference type="GeneTree" id="ENSGT00990000214197"/>
<proteinExistence type="predicted"/>
<reference evidence="1" key="1">
    <citation type="submission" date="2025-08" db="UniProtKB">
        <authorList>
            <consortium name="Ensembl"/>
        </authorList>
    </citation>
    <scope>IDENTIFICATION</scope>
</reference>
<keyword evidence="2" id="KW-1185">Reference proteome</keyword>
<evidence type="ECO:0000313" key="1">
    <source>
        <dbReference type="Ensembl" id="ENSCWAP00000015463.1"/>
    </source>
</evidence>
<evidence type="ECO:0000313" key="2">
    <source>
        <dbReference type="Proteomes" id="UP000694540"/>
    </source>
</evidence>
<dbReference type="AlphaFoldDB" id="A0A8C3WUF6"/>
<name>A0A8C3WUF6_9CETA</name>
<accession>A0A8C3WUF6</accession>
<sequence>KPFQNLLIIIRTVTRGDGFKEPSQRSSGNAVAALGLKGVPKDLTLEKGPEGERGPQVPVTTLGMKVGWLLSSGDTPRAVPLTPPGRPAPG</sequence>
<dbReference type="Proteomes" id="UP000694540">
    <property type="component" value="Unplaced"/>
</dbReference>
<organism evidence="1 2">
    <name type="scientific">Catagonus wagneri</name>
    <name type="common">Chacoan peccary</name>
    <dbReference type="NCBI Taxonomy" id="51154"/>
    <lineage>
        <taxon>Eukaryota</taxon>
        <taxon>Metazoa</taxon>
        <taxon>Chordata</taxon>
        <taxon>Craniata</taxon>
        <taxon>Vertebrata</taxon>
        <taxon>Euteleostomi</taxon>
        <taxon>Mammalia</taxon>
        <taxon>Eutheria</taxon>
        <taxon>Laurasiatheria</taxon>
        <taxon>Artiodactyla</taxon>
        <taxon>Suina</taxon>
        <taxon>Tayassuidae</taxon>
        <taxon>Catagonus</taxon>
    </lineage>
</organism>
<protein>
    <submittedName>
        <fullName evidence="1">Uncharacterized protein</fullName>
    </submittedName>
</protein>